<feature type="region of interest" description="Disordered" evidence="1">
    <location>
        <begin position="45"/>
        <end position="67"/>
    </location>
</feature>
<sequence length="461" mass="51026">MAKVNTPRSTKIGQTKVSQALNLLLDEIRASDDAKVMRNATVGFRRSTPIKSLPRKGPRPPRQSKSCPLCQQTGRLDPNQFLSECRHLPEEDRKYITKARQIANIVDDHLEESDEQTGVGETRLSFTLANREFSFEGLVVENLDVDVLAGTPFMGTNDISIRPAKRQVTTGDGPTYAYGSQAPAVTSTAARRAIVLRAPPTSTTIWPGDFVEINLPDDCEYALEPRSNAPSVRKLTSSQVWRPPSIVSSVAGKIRIPNLSSEPHSLKRNEYFCQVNPVFSPAINVATSSTPSCEPCPRPSGPTGVLQHNSSEHLDPENALPPDIRAKSQELHDDYDEVFDPRIKGYNGTAGSFEAQVNMAPVEPPQRKGRLPQYARNKLELDVFKRPEDIGISIEYLNPSFLVKKQSGGNRLVTAFADVGRYSKPQPSVMPDVDSTLRYIAPWKHLIAIDLTRAFYQIPLS</sequence>
<proteinExistence type="predicted"/>
<accession>A0AAD9QIT9</accession>
<name>A0AAD9QIT9_ACRCE</name>
<reference evidence="2" key="1">
    <citation type="journal article" date="2023" name="G3 (Bethesda)">
        <title>Whole genome assembly and annotation of the endangered Caribbean coral Acropora cervicornis.</title>
        <authorList>
            <person name="Selwyn J.D."/>
            <person name="Vollmer S.V."/>
        </authorList>
    </citation>
    <scope>NUCLEOTIDE SEQUENCE</scope>
    <source>
        <strain evidence="2">K2</strain>
    </source>
</reference>
<dbReference type="Gene3D" id="3.30.70.270">
    <property type="match status" value="1"/>
</dbReference>
<dbReference type="Proteomes" id="UP001249851">
    <property type="component" value="Unassembled WGS sequence"/>
</dbReference>
<dbReference type="SUPFAM" id="SSF56672">
    <property type="entry name" value="DNA/RNA polymerases"/>
    <property type="match status" value="1"/>
</dbReference>
<evidence type="ECO:0000256" key="1">
    <source>
        <dbReference type="SAM" id="MobiDB-lite"/>
    </source>
</evidence>
<keyword evidence="3" id="KW-1185">Reference proteome</keyword>
<dbReference type="EMBL" id="JARQWQ010000031">
    <property type="protein sequence ID" value="KAK2561685.1"/>
    <property type="molecule type" value="Genomic_DNA"/>
</dbReference>
<feature type="region of interest" description="Disordered" evidence="1">
    <location>
        <begin position="292"/>
        <end position="320"/>
    </location>
</feature>
<organism evidence="2 3">
    <name type="scientific">Acropora cervicornis</name>
    <name type="common">Staghorn coral</name>
    <dbReference type="NCBI Taxonomy" id="6130"/>
    <lineage>
        <taxon>Eukaryota</taxon>
        <taxon>Metazoa</taxon>
        <taxon>Cnidaria</taxon>
        <taxon>Anthozoa</taxon>
        <taxon>Hexacorallia</taxon>
        <taxon>Scleractinia</taxon>
        <taxon>Astrocoeniina</taxon>
        <taxon>Acroporidae</taxon>
        <taxon>Acropora</taxon>
    </lineage>
</organism>
<dbReference type="AlphaFoldDB" id="A0AAD9QIT9"/>
<dbReference type="InterPro" id="IPR043128">
    <property type="entry name" value="Rev_trsase/Diguanyl_cyclase"/>
</dbReference>
<evidence type="ECO:0008006" key="4">
    <source>
        <dbReference type="Google" id="ProtNLM"/>
    </source>
</evidence>
<dbReference type="Gene3D" id="3.10.10.10">
    <property type="entry name" value="HIV Type 1 Reverse Transcriptase, subunit A, domain 1"/>
    <property type="match status" value="1"/>
</dbReference>
<gene>
    <name evidence="2" type="ORF">P5673_015040</name>
</gene>
<comment type="caution">
    <text evidence="2">The sequence shown here is derived from an EMBL/GenBank/DDBJ whole genome shotgun (WGS) entry which is preliminary data.</text>
</comment>
<dbReference type="InterPro" id="IPR043502">
    <property type="entry name" value="DNA/RNA_pol_sf"/>
</dbReference>
<protein>
    <recommendedName>
        <fullName evidence="4">Reverse transcriptase domain-containing protein</fullName>
    </recommendedName>
</protein>
<evidence type="ECO:0000313" key="3">
    <source>
        <dbReference type="Proteomes" id="UP001249851"/>
    </source>
</evidence>
<evidence type="ECO:0000313" key="2">
    <source>
        <dbReference type="EMBL" id="KAK2561685.1"/>
    </source>
</evidence>
<reference evidence="2" key="2">
    <citation type="journal article" date="2023" name="Science">
        <title>Genomic signatures of disease resistance in endangered staghorn corals.</title>
        <authorList>
            <person name="Vollmer S.V."/>
            <person name="Selwyn J.D."/>
            <person name="Despard B.A."/>
            <person name="Roesel C.L."/>
        </authorList>
    </citation>
    <scope>NUCLEOTIDE SEQUENCE</scope>
    <source>
        <strain evidence="2">K2</strain>
    </source>
</reference>